<dbReference type="SUPFAM" id="SSF82171">
    <property type="entry name" value="DPP6 N-terminal domain-like"/>
    <property type="match status" value="1"/>
</dbReference>
<sequence length="215" mass="24681">MSRFDTLVVGEQVLKLYPASRELYERLPLQPWLLNEAADEGDELDPEAEERRHLRAAGQQVKRNGLALHLRCTNGKTVRLVNNPEESEENIFYEYVATLPGIKSWLVAVHLYEGGYYLLVDQASGRQTVIWSPPSVAPNGRYFVCGSSDVLSHFEPSGLQVWRVDAGRPHLIWERQAEWGVSQPRWLNNHTILFEQDFFHNGDVDTRVMRLVLPD</sequence>
<organism evidence="1 2">
    <name type="scientific">Hymenobacter busanensis</name>
    <dbReference type="NCBI Taxonomy" id="2607656"/>
    <lineage>
        <taxon>Bacteria</taxon>
        <taxon>Pseudomonadati</taxon>
        <taxon>Bacteroidota</taxon>
        <taxon>Cytophagia</taxon>
        <taxon>Cytophagales</taxon>
        <taxon>Hymenobacteraceae</taxon>
        <taxon>Hymenobacter</taxon>
    </lineage>
</organism>
<comment type="caution">
    <text evidence="1">The sequence shown here is derived from an EMBL/GenBank/DDBJ whole genome shotgun (WGS) entry which is preliminary data.</text>
</comment>
<reference evidence="1 2" key="1">
    <citation type="submission" date="2019-09" db="EMBL/GenBank/DDBJ databases">
        <title>Genome sequence of Hymenobacter sp. M3.</title>
        <authorList>
            <person name="Srinivasan S."/>
        </authorList>
    </citation>
    <scope>NUCLEOTIDE SEQUENCE [LARGE SCALE GENOMIC DNA]</scope>
    <source>
        <strain evidence="1 2">M3</strain>
    </source>
</reference>
<dbReference type="EMBL" id="VTWU01000009">
    <property type="protein sequence ID" value="KAA9325578.1"/>
    <property type="molecule type" value="Genomic_DNA"/>
</dbReference>
<evidence type="ECO:0000313" key="1">
    <source>
        <dbReference type="EMBL" id="KAA9325578.1"/>
    </source>
</evidence>
<protein>
    <submittedName>
        <fullName evidence="1">Uncharacterized protein</fullName>
    </submittedName>
</protein>
<evidence type="ECO:0000313" key="2">
    <source>
        <dbReference type="Proteomes" id="UP000326380"/>
    </source>
</evidence>
<dbReference type="RefSeq" id="WP_151080734.1">
    <property type="nucleotide sequence ID" value="NZ_CP047647.1"/>
</dbReference>
<proteinExistence type="predicted"/>
<dbReference type="AlphaFoldDB" id="A0A7L5A1Z4"/>
<name>A0A7L5A1Z4_9BACT</name>
<keyword evidence="2" id="KW-1185">Reference proteome</keyword>
<accession>A0A7L5A1Z4</accession>
<gene>
    <name evidence="1" type="ORF">F0P96_19825</name>
</gene>
<dbReference type="Proteomes" id="UP000326380">
    <property type="component" value="Unassembled WGS sequence"/>
</dbReference>